<dbReference type="EMBL" id="AP022583">
    <property type="protein sequence ID" value="BBY05139.1"/>
    <property type="molecule type" value="Genomic_DNA"/>
</dbReference>
<dbReference type="InterPro" id="IPR017927">
    <property type="entry name" value="FAD-bd_FR_type"/>
</dbReference>
<dbReference type="InterPro" id="IPR013113">
    <property type="entry name" value="SIP_FAD-bd"/>
</dbReference>
<dbReference type="AlphaFoldDB" id="A0A7I7P979"/>
<evidence type="ECO:0000313" key="5">
    <source>
        <dbReference type="Proteomes" id="UP000466894"/>
    </source>
</evidence>
<dbReference type="Proteomes" id="UP000466894">
    <property type="component" value="Chromosome"/>
</dbReference>
<dbReference type="OrthoDB" id="3396083at2"/>
<accession>A0A7I7P979</accession>
<dbReference type="InterPro" id="IPR039261">
    <property type="entry name" value="FNR_nucleotide-bd"/>
</dbReference>
<evidence type="ECO:0000313" key="3">
    <source>
        <dbReference type="EMBL" id="ORB18245.1"/>
    </source>
</evidence>
<dbReference type="GO" id="GO:0016491">
    <property type="term" value="F:oxidoreductase activity"/>
    <property type="evidence" value="ECO:0007669"/>
    <property type="project" value="InterPro"/>
</dbReference>
<dbReference type="InterPro" id="IPR007037">
    <property type="entry name" value="SIP_rossman_dom"/>
</dbReference>
<organism evidence="2 5">
    <name type="scientific">Mycobacterium noviomagense</name>
    <dbReference type="NCBI Taxonomy" id="459858"/>
    <lineage>
        <taxon>Bacteria</taxon>
        <taxon>Bacillati</taxon>
        <taxon>Actinomycetota</taxon>
        <taxon>Actinomycetes</taxon>
        <taxon>Mycobacteriales</taxon>
        <taxon>Mycobacteriaceae</taxon>
        <taxon>Mycobacterium</taxon>
    </lineage>
</organism>
<dbReference type="InterPro" id="IPR017938">
    <property type="entry name" value="Riboflavin_synthase-like_b-brl"/>
</dbReference>
<dbReference type="Proteomes" id="UP000192374">
    <property type="component" value="Unassembled WGS sequence"/>
</dbReference>
<dbReference type="Pfam" id="PF08021">
    <property type="entry name" value="FAD_binding_9"/>
    <property type="match status" value="1"/>
</dbReference>
<dbReference type="SUPFAM" id="SSF63380">
    <property type="entry name" value="Riboflavin synthase domain-like"/>
    <property type="match status" value="1"/>
</dbReference>
<dbReference type="RefSeq" id="WP_083084949.1">
    <property type="nucleotide sequence ID" value="NZ_AP022583.1"/>
</dbReference>
<dbReference type="Gene3D" id="3.40.50.80">
    <property type="entry name" value="Nucleotide-binding domain of ferredoxin-NADP reductase (FNR) module"/>
    <property type="match status" value="1"/>
</dbReference>
<dbReference type="Pfam" id="PF04954">
    <property type="entry name" value="SIP"/>
    <property type="match status" value="1"/>
</dbReference>
<dbReference type="Gene3D" id="2.40.30.10">
    <property type="entry name" value="Translation factors"/>
    <property type="match status" value="1"/>
</dbReference>
<dbReference type="PANTHER" id="PTHR30157">
    <property type="entry name" value="FERRIC REDUCTASE, NADPH-DEPENDENT"/>
    <property type="match status" value="1"/>
</dbReference>
<dbReference type="EMBL" id="MVIC01000002">
    <property type="protein sequence ID" value="ORB18245.1"/>
    <property type="molecule type" value="Genomic_DNA"/>
</dbReference>
<proteinExistence type="predicted"/>
<dbReference type="PANTHER" id="PTHR30157:SF0">
    <property type="entry name" value="NADPH-DEPENDENT FERRIC-CHELATE REDUCTASE"/>
    <property type="match status" value="1"/>
</dbReference>
<reference evidence="2" key="3">
    <citation type="submission" date="2020-02" db="EMBL/GenBank/DDBJ databases">
        <authorList>
            <person name="Matsumoto Y."/>
            <person name="Motooka D."/>
            <person name="Nakamura S."/>
        </authorList>
    </citation>
    <scope>NUCLEOTIDE SEQUENCE</scope>
    <source>
        <strain evidence="2">JCM 16367</strain>
    </source>
</reference>
<reference evidence="2 5" key="2">
    <citation type="journal article" date="2019" name="Emerg. Microbes Infect.">
        <title>Comprehensive subspecies identification of 175 nontuberculous mycobacteria species based on 7547 genomic profiles.</title>
        <authorList>
            <person name="Matsumoto Y."/>
            <person name="Kinjo T."/>
            <person name="Motooka D."/>
            <person name="Nabeya D."/>
            <person name="Jung N."/>
            <person name="Uechi K."/>
            <person name="Horii T."/>
            <person name="Iida T."/>
            <person name="Fujita J."/>
            <person name="Nakamura S."/>
        </authorList>
    </citation>
    <scope>NUCLEOTIDE SEQUENCE [LARGE SCALE GENOMIC DNA]</scope>
    <source>
        <strain evidence="2 5">JCM 16367</strain>
    </source>
</reference>
<evidence type="ECO:0000313" key="4">
    <source>
        <dbReference type="Proteomes" id="UP000192374"/>
    </source>
</evidence>
<sequence length="243" mass="26579">MVEQRASRGWQGAVLKLWRPGEYQLTVTGRQEISPHYVRLNFDAGGLLADNSVHPTMWVRLWFRGGNKLHQRGYTLVNPDPAADTVDIEFALHDGIASQWAREAQPGDTIEATVLGSKFALPEARPAGYVIVGDTASLPAINSLLDAIGDAPARVFLEAGYDDDKDLPVARATDVTWVDRKNDGLALVQTVQSAAFDASDHFGWVACDNHTTRSVAKVLSHDYGIPRKSIAARAYWMVGRPSA</sequence>
<gene>
    <name evidence="3" type="ORF">BST37_02165</name>
    <name evidence="2" type="ORF">MNVI_04570</name>
</gene>
<evidence type="ECO:0000313" key="2">
    <source>
        <dbReference type="EMBL" id="BBY05139.1"/>
    </source>
</evidence>
<dbReference type="KEGG" id="mnv:MNVI_04570"/>
<evidence type="ECO:0000259" key="1">
    <source>
        <dbReference type="PROSITE" id="PS51384"/>
    </source>
</evidence>
<protein>
    <submittedName>
        <fullName evidence="3">NADPH-dependent ferric siderophore reductase</fullName>
    </submittedName>
    <submittedName>
        <fullName evidence="2">Putative siderophore-interacting protein</fullName>
    </submittedName>
</protein>
<keyword evidence="4" id="KW-1185">Reference proteome</keyword>
<reference evidence="3 4" key="1">
    <citation type="submission" date="2017-02" db="EMBL/GenBank/DDBJ databases">
        <title>The new phylogeny of genus Mycobacterium.</title>
        <authorList>
            <person name="Tortoli E."/>
            <person name="Trovato A."/>
            <person name="Cirillo D.M."/>
        </authorList>
    </citation>
    <scope>NUCLEOTIDE SEQUENCE [LARGE SCALE GENOMIC DNA]</scope>
    <source>
        <strain evidence="3 4">DSM 45145</strain>
    </source>
</reference>
<feature type="domain" description="FAD-binding FR-type" evidence="1">
    <location>
        <begin position="20"/>
        <end position="122"/>
    </location>
</feature>
<dbReference type="CDD" id="cd06193">
    <property type="entry name" value="siderophore_interacting"/>
    <property type="match status" value="1"/>
</dbReference>
<name>A0A7I7P979_9MYCO</name>
<dbReference type="PROSITE" id="PS51384">
    <property type="entry name" value="FAD_FR"/>
    <property type="match status" value="1"/>
</dbReference>
<dbReference type="InterPro" id="IPR039374">
    <property type="entry name" value="SIP_fam"/>
</dbReference>